<dbReference type="AlphaFoldDB" id="A0A839QQP8"/>
<name>A0A839QQP8_9MICO</name>
<gene>
    <name evidence="1" type="ORF">FHX50_000226</name>
</gene>
<dbReference type="EMBL" id="JACHWP010000001">
    <property type="protein sequence ID" value="MBB3021978.1"/>
    <property type="molecule type" value="Genomic_DNA"/>
</dbReference>
<dbReference type="CDD" id="cd12954">
    <property type="entry name" value="MMP_TTHA0227_like_1"/>
    <property type="match status" value="1"/>
</dbReference>
<dbReference type="Gene3D" id="3.30.2010.20">
    <property type="match status" value="1"/>
</dbReference>
<keyword evidence="1" id="KW-0378">Hydrolase</keyword>
<dbReference type="GO" id="GO:0008233">
    <property type="term" value="F:peptidase activity"/>
    <property type="evidence" value="ECO:0007669"/>
    <property type="project" value="UniProtKB-KW"/>
</dbReference>
<dbReference type="Pfam" id="PF06262">
    <property type="entry name" value="Zincin_1"/>
    <property type="match status" value="1"/>
</dbReference>
<reference evidence="1 2" key="1">
    <citation type="submission" date="2020-08" db="EMBL/GenBank/DDBJ databases">
        <title>Sequencing the genomes of 1000 actinobacteria strains.</title>
        <authorList>
            <person name="Klenk H.-P."/>
        </authorList>
    </citation>
    <scope>NUCLEOTIDE SEQUENCE [LARGE SCALE GENOMIC DNA]</scope>
    <source>
        <strain evidence="1 2">DSM 23040</strain>
    </source>
</reference>
<dbReference type="InterPro" id="IPR038555">
    <property type="entry name" value="Zincin_1_sf"/>
</dbReference>
<keyword evidence="1" id="KW-0645">Protease</keyword>
<keyword evidence="2" id="KW-1185">Reference proteome</keyword>
<dbReference type="SUPFAM" id="SSF55486">
    <property type="entry name" value="Metalloproteases ('zincins'), catalytic domain"/>
    <property type="match status" value="1"/>
</dbReference>
<organism evidence="1 2">
    <name type="scientific">Helcobacillus massiliensis</name>
    <dbReference type="NCBI Taxonomy" id="521392"/>
    <lineage>
        <taxon>Bacteria</taxon>
        <taxon>Bacillati</taxon>
        <taxon>Actinomycetota</taxon>
        <taxon>Actinomycetes</taxon>
        <taxon>Micrococcales</taxon>
        <taxon>Dermabacteraceae</taxon>
        <taxon>Helcobacillus</taxon>
    </lineage>
</organism>
<evidence type="ECO:0000313" key="2">
    <source>
        <dbReference type="Proteomes" id="UP000568050"/>
    </source>
</evidence>
<dbReference type="InterPro" id="IPR010428">
    <property type="entry name" value="Zincin_1"/>
</dbReference>
<proteinExistence type="predicted"/>
<comment type="caution">
    <text evidence="1">The sequence shown here is derived from an EMBL/GenBank/DDBJ whole genome shotgun (WGS) entry which is preliminary data.</text>
</comment>
<dbReference type="GO" id="GO:0006508">
    <property type="term" value="P:proteolysis"/>
    <property type="evidence" value="ECO:0007669"/>
    <property type="project" value="UniProtKB-KW"/>
</dbReference>
<dbReference type="RefSeq" id="WP_183373658.1">
    <property type="nucleotide sequence ID" value="NZ_CBCSFZ010000003.1"/>
</dbReference>
<evidence type="ECO:0000313" key="1">
    <source>
        <dbReference type="EMBL" id="MBB3021978.1"/>
    </source>
</evidence>
<sequence>MPSPRRRRRGRAFRHDLVPPHLPGYVSRRERFDASVQDAMAEMLQRFPRELEYVEVLAEDVPPSSHVHWEDAVLLGRAFPGDRQSPPQIVVYRRPIEMRVTDAEDLRELVRSVLVQNVASLLGKQPEDIDPDFSL</sequence>
<accession>A0A839QQP8</accession>
<dbReference type="Proteomes" id="UP000568050">
    <property type="component" value="Unassembled WGS sequence"/>
</dbReference>
<protein>
    <submittedName>
        <fullName evidence="1">Putative Zn-dependent protease with MMP-like domain</fullName>
    </submittedName>
</protein>